<feature type="compositionally biased region" description="Acidic residues" evidence="9">
    <location>
        <begin position="117"/>
        <end position="131"/>
    </location>
</feature>
<dbReference type="PANTHER" id="PTHR12755">
    <property type="entry name" value="CLEAVAGE/POLYADENYLATION FACTOR IA SUBUNIT CLP1P"/>
    <property type="match status" value="1"/>
</dbReference>
<dbReference type="EMBL" id="JAJVDC020000044">
    <property type="protein sequence ID" value="KAL1630937.1"/>
    <property type="molecule type" value="Genomic_DNA"/>
</dbReference>
<dbReference type="Proteomes" id="UP001521116">
    <property type="component" value="Unassembled WGS sequence"/>
</dbReference>
<evidence type="ECO:0000313" key="11">
    <source>
        <dbReference type="EMBL" id="KAL1630937.1"/>
    </source>
</evidence>
<evidence type="ECO:0000256" key="7">
    <source>
        <dbReference type="ARBA" id="ARBA00022777"/>
    </source>
</evidence>
<keyword evidence="5" id="KW-0808">Transferase</keyword>
<evidence type="ECO:0000256" key="3">
    <source>
        <dbReference type="ARBA" id="ARBA00018706"/>
    </source>
</evidence>
<dbReference type="InterPro" id="IPR027417">
    <property type="entry name" value="P-loop_NTPase"/>
</dbReference>
<evidence type="ECO:0000256" key="4">
    <source>
        <dbReference type="ARBA" id="ARBA00019824"/>
    </source>
</evidence>
<protein>
    <recommendedName>
        <fullName evidence="4">Polynucleotide 5'-hydroxyl-kinase GRC3</fullName>
    </recommendedName>
    <alternativeName>
        <fullName evidence="3">Polynucleotide 5'-hydroxyl-kinase grc3</fullName>
    </alternativeName>
</protein>
<organism evidence="11 12">
    <name type="scientific">Neofusicoccum ribis</name>
    <dbReference type="NCBI Taxonomy" id="45134"/>
    <lineage>
        <taxon>Eukaryota</taxon>
        <taxon>Fungi</taxon>
        <taxon>Dikarya</taxon>
        <taxon>Ascomycota</taxon>
        <taxon>Pezizomycotina</taxon>
        <taxon>Dothideomycetes</taxon>
        <taxon>Dothideomycetes incertae sedis</taxon>
        <taxon>Botryosphaeriales</taxon>
        <taxon>Botryosphaeriaceae</taxon>
        <taxon>Neofusicoccum</taxon>
    </lineage>
</organism>
<sequence>MVKRRKIDHQPGSDAPSAHSSSSNEASAQSSSALENPVTIANRQKKKSKPKPPSDEKDASKPASPKPLSAVEARRKATEDQSNLPNVLTAKPVSAVEARRKALEAAANSIPGSSAEQSDDSLDDFEPDDGDDSRFPSSTSLQPNNAVQNALYPPPIVELSSWTPERGNVLKNNTSGMTARLASGETLANIGVYDILVKRGVVTIYGAIVRAGPNAQPYRVFAPASHALPVIHCLSPDGAEVDMKSVASELSFLEKISPLHGRLWKGEDSLDSSFLKNHKKRWSFENINRLSDDAMGRPLYHLELLPKWHQAMDKVCSAMSKSRPDFYERVLVCGPKSTGKSTFSRMLLNRMFTIDREAMKTEEHSIFLLDLDPGQPENSPPGQVSLIEIRQPIFGPPFTHPSASTGSHQRTIRTHFIGGSSPKDNPEHLIECAVDLMNHYQKHLTFGNTCGPIIINSPGWIIGTGLQILTDLIARLDLTDVVYTTDEPGRSLDALRQATSSASVSRFHIIPPQPSGTFPARSAAEFRDMQMLSYFHLAAPTQGSPHQSWDATPLTARAPYTLSYTGADPSDRDFLTIMLLGEALPATSLATVLNGAIVGIVQLSSAAGDALTYLSTHTDNRDSSPLARTPTEKLPYLSAGRNGHIEPLSPQVSQLVCLGLVRGIDAKRQALHILVPASSEHLIAELVPERTVLVVGAMDTPGWAYLEDVHLAAHRRAAKQKGRGTEAEAESEVDVDVSGIPWVQESGEGEAMGRKRRLRRFVN</sequence>
<feature type="domain" description="Clp1 P-loop" evidence="10">
    <location>
        <begin position="334"/>
        <end position="536"/>
    </location>
</feature>
<evidence type="ECO:0000256" key="8">
    <source>
        <dbReference type="ARBA" id="ARBA00022840"/>
    </source>
</evidence>
<reference evidence="11 12" key="1">
    <citation type="submission" date="2024-02" db="EMBL/GenBank/DDBJ databases">
        <title>De novo assembly and annotation of 12 fungi associated with fruit tree decline syndrome in Ontario, Canada.</title>
        <authorList>
            <person name="Sulman M."/>
            <person name="Ellouze W."/>
            <person name="Ilyukhin E."/>
        </authorList>
    </citation>
    <scope>NUCLEOTIDE SEQUENCE [LARGE SCALE GENOMIC DNA]</scope>
    <source>
        <strain evidence="11 12">M1-105</strain>
    </source>
</reference>
<evidence type="ECO:0000256" key="6">
    <source>
        <dbReference type="ARBA" id="ARBA00022741"/>
    </source>
</evidence>
<feature type="compositionally biased region" description="Polar residues" evidence="9">
    <location>
        <begin position="135"/>
        <end position="148"/>
    </location>
</feature>
<comment type="similarity">
    <text evidence="2">Belongs to the Clp1 family. NOL9/GRC3 subfamily.</text>
</comment>
<dbReference type="InterPro" id="IPR032319">
    <property type="entry name" value="CLP1_P"/>
</dbReference>
<dbReference type="InterPro" id="IPR045116">
    <property type="entry name" value="Clp1/Grc3"/>
</dbReference>
<dbReference type="Gene3D" id="3.40.50.300">
    <property type="entry name" value="P-loop containing nucleotide triphosphate hydrolases"/>
    <property type="match status" value="1"/>
</dbReference>
<feature type="compositionally biased region" description="Low complexity" evidence="9">
    <location>
        <begin position="13"/>
        <end position="33"/>
    </location>
</feature>
<evidence type="ECO:0000256" key="1">
    <source>
        <dbReference type="ARBA" id="ARBA00003798"/>
    </source>
</evidence>
<keyword evidence="6" id="KW-0547">Nucleotide-binding</keyword>
<keyword evidence="12" id="KW-1185">Reference proteome</keyword>
<feature type="region of interest" description="Disordered" evidence="9">
    <location>
        <begin position="1"/>
        <end position="89"/>
    </location>
</feature>
<evidence type="ECO:0000259" key="10">
    <source>
        <dbReference type="Pfam" id="PF16575"/>
    </source>
</evidence>
<feature type="region of interest" description="Disordered" evidence="9">
    <location>
        <begin position="106"/>
        <end position="148"/>
    </location>
</feature>
<keyword evidence="7" id="KW-0418">Kinase</keyword>
<comment type="function">
    <text evidence="1">Polynucleotide 5'-kinase involved in rRNA processing.</text>
</comment>
<name>A0ABR3SXA8_9PEZI</name>
<dbReference type="PANTHER" id="PTHR12755:SF3">
    <property type="entry name" value="POLYNUCLEOTIDE 5'-HYDROXYL-KINASE NOL9"/>
    <property type="match status" value="1"/>
</dbReference>
<evidence type="ECO:0000313" key="12">
    <source>
        <dbReference type="Proteomes" id="UP001521116"/>
    </source>
</evidence>
<comment type="caution">
    <text evidence="11">The sequence shown here is derived from an EMBL/GenBank/DDBJ whole genome shotgun (WGS) entry which is preliminary data.</text>
</comment>
<evidence type="ECO:0000256" key="2">
    <source>
        <dbReference type="ARBA" id="ARBA00011003"/>
    </source>
</evidence>
<proteinExistence type="inferred from homology"/>
<keyword evidence="8" id="KW-0067">ATP-binding</keyword>
<gene>
    <name evidence="11" type="primary">GRC3</name>
    <name evidence="11" type="ORF">SLS56_004753</name>
</gene>
<accession>A0ABR3SXA8</accession>
<evidence type="ECO:0000256" key="9">
    <source>
        <dbReference type="SAM" id="MobiDB-lite"/>
    </source>
</evidence>
<dbReference type="Pfam" id="PF16575">
    <property type="entry name" value="CLP1_P"/>
    <property type="match status" value="1"/>
</dbReference>
<evidence type="ECO:0000256" key="5">
    <source>
        <dbReference type="ARBA" id="ARBA00022679"/>
    </source>
</evidence>